<evidence type="ECO:0000256" key="1">
    <source>
        <dbReference type="ARBA" id="ARBA00022612"/>
    </source>
</evidence>
<keyword evidence="1" id="KW-1188">Viral release from host cell</keyword>
<dbReference type="EMBL" id="FMTE01000006">
    <property type="protein sequence ID" value="SCW39969.1"/>
    <property type="molecule type" value="Genomic_DNA"/>
</dbReference>
<accession>A0A1G4Q757</accession>
<organism evidence="3 4">
    <name type="scientific">Borreliella japonica</name>
    <name type="common">Borrelia japonica</name>
    <dbReference type="NCBI Taxonomy" id="34095"/>
    <lineage>
        <taxon>Bacteria</taxon>
        <taxon>Pseudomonadati</taxon>
        <taxon>Spirochaetota</taxon>
        <taxon>Spirochaetia</taxon>
        <taxon>Spirochaetales</taxon>
        <taxon>Borreliaceae</taxon>
        <taxon>Borreliella</taxon>
    </lineage>
</organism>
<dbReference type="Proteomes" id="UP000199262">
    <property type="component" value="Unassembled WGS sequence"/>
</dbReference>
<feature type="domain" description="Terminase large subunit gp17-like C-terminal" evidence="2">
    <location>
        <begin position="56"/>
        <end position="160"/>
    </location>
</feature>
<evidence type="ECO:0000259" key="2">
    <source>
        <dbReference type="Pfam" id="PF17289"/>
    </source>
</evidence>
<dbReference type="Pfam" id="PF17289">
    <property type="entry name" value="Terminase_6C"/>
    <property type="match status" value="1"/>
</dbReference>
<reference evidence="4" key="1">
    <citation type="submission" date="2016-10" db="EMBL/GenBank/DDBJ databases">
        <authorList>
            <person name="Varghese N."/>
            <person name="Submissions S."/>
        </authorList>
    </citation>
    <scope>NUCLEOTIDE SEQUENCE [LARGE SCALE GENOMIC DNA]</scope>
    <source>
        <strain evidence="4">ATCC 51557</strain>
    </source>
</reference>
<dbReference type="InterPro" id="IPR035421">
    <property type="entry name" value="Terminase_6C"/>
</dbReference>
<dbReference type="AlphaFoldDB" id="A0A1G4Q757"/>
<proteinExistence type="predicted"/>
<evidence type="ECO:0000313" key="3">
    <source>
        <dbReference type="EMBL" id="SCW39969.1"/>
    </source>
</evidence>
<gene>
    <name evidence="3" type="ORF">SAMN02983004_00943</name>
</gene>
<keyword evidence="4" id="KW-1185">Reference proteome</keyword>
<sequence length="171" mass="19998">MYFLSKEFIKTQEKLYKDIPAYKARVLLGEWIASTDSIFTQINVTQDYVFTSSIAYLDPAFSIGGDNTTLCVMDRVDDKYYVFVFQEQRPVNDPCIMNMVKTVLENFNVHTLYLEDRDNTKGAGVLTREYMTLRNNMSHYFRIVPIKPKSNKFSRIASLITPFTYKKLNYT</sequence>
<name>A0A1G4Q757_BORJA</name>
<protein>
    <submittedName>
        <fullName evidence="3">Phage terminase, large subunit, PBSX family</fullName>
    </submittedName>
</protein>
<evidence type="ECO:0000313" key="4">
    <source>
        <dbReference type="Proteomes" id="UP000199262"/>
    </source>
</evidence>